<feature type="signal peptide" evidence="1">
    <location>
        <begin position="1"/>
        <end position="28"/>
    </location>
</feature>
<reference evidence="2 3" key="1">
    <citation type="journal article" date="2014" name="Agronomy (Basel)">
        <title>A Draft Genome Sequence for Ensete ventricosum, the Drought-Tolerant Tree Against Hunger.</title>
        <authorList>
            <person name="Harrison J."/>
            <person name="Moore K.A."/>
            <person name="Paszkiewicz K."/>
            <person name="Jones T."/>
            <person name="Grant M."/>
            <person name="Ambacheew D."/>
            <person name="Muzemil S."/>
            <person name="Studholme D.J."/>
        </authorList>
    </citation>
    <scope>NUCLEOTIDE SEQUENCE [LARGE SCALE GENOMIC DNA]</scope>
</reference>
<sequence>MGAFVVGRGLCLFVVVSFVGEVIGGIRAADNGTIEDVGILSLSAIPCVVAFSAAHKRGIDLNGDNRGGTMADLLGLRLP</sequence>
<evidence type="ECO:0000313" key="3">
    <source>
        <dbReference type="Proteomes" id="UP000287651"/>
    </source>
</evidence>
<organism evidence="2 3">
    <name type="scientific">Ensete ventricosum</name>
    <name type="common">Abyssinian banana</name>
    <name type="synonym">Musa ensete</name>
    <dbReference type="NCBI Taxonomy" id="4639"/>
    <lineage>
        <taxon>Eukaryota</taxon>
        <taxon>Viridiplantae</taxon>
        <taxon>Streptophyta</taxon>
        <taxon>Embryophyta</taxon>
        <taxon>Tracheophyta</taxon>
        <taxon>Spermatophyta</taxon>
        <taxon>Magnoliopsida</taxon>
        <taxon>Liliopsida</taxon>
        <taxon>Zingiberales</taxon>
        <taxon>Musaceae</taxon>
        <taxon>Ensete</taxon>
    </lineage>
</organism>
<evidence type="ECO:0000256" key="1">
    <source>
        <dbReference type="SAM" id="SignalP"/>
    </source>
</evidence>
<gene>
    <name evidence="2" type="ORF">B296_00042262</name>
</gene>
<dbReference type="EMBL" id="AMZH03014336">
    <property type="protein sequence ID" value="RRT47800.1"/>
    <property type="molecule type" value="Genomic_DNA"/>
</dbReference>
<proteinExistence type="predicted"/>
<comment type="caution">
    <text evidence="2">The sequence shown here is derived from an EMBL/GenBank/DDBJ whole genome shotgun (WGS) entry which is preliminary data.</text>
</comment>
<protein>
    <submittedName>
        <fullName evidence="2">Uncharacterized protein</fullName>
    </submittedName>
</protein>
<dbReference type="AlphaFoldDB" id="A0A426Y7V7"/>
<keyword evidence="1" id="KW-0732">Signal</keyword>
<dbReference type="Proteomes" id="UP000287651">
    <property type="component" value="Unassembled WGS sequence"/>
</dbReference>
<name>A0A426Y7V7_ENSVE</name>
<accession>A0A426Y7V7</accession>
<evidence type="ECO:0000313" key="2">
    <source>
        <dbReference type="EMBL" id="RRT47800.1"/>
    </source>
</evidence>
<feature type="chain" id="PRO_5019206437" evidence="1">
    <location>
        <begin position="29"/>
        <end position="79"/>
    </location>
</feature>